<name>X1BC66_9ZZZZ</name>
<dbReference type="EMBL" id="BART01019572">
    <property type="protein sequence ID" value="GAG93504.1"/>
    <property type="molecule type" value="Genomic_DNA"/>
</dbReference>
<evidence type="ECO:0000313" key="1">
    <source>
        <dbReference type="EMBL" id="GAG93504.1"/>
    </source>
</evidence>
<gene>
    <name evidence="1" type="ORF">S01H4_36580</name>
</gene>
<protein>
    <submittedName>
        <fullName evidence="1">Uncharacterized protein</fullName>
    </submittedName>
</protein>
<accession>X1BC66</accession>
<proteinExistence type="predicted"/>
<sequence>KSVLNFNIPLRNMFHNPELHKHLKAATKEASDSLTSLVNKLLVVPTQEKVDRKLRKEIKTELSAIVEEIIPNQPSFKSCVEYLVKDVDINQIIEELARELMPISTNDVEMKEEDVIEMLQELVKEDVEINEVVEDVSSRLQKRIKNKVNDKAEDKVWNRIGEYLNCIGFTEWNDFREFNEQTFDEYYAEYEQFLYSNLPVKYQIVASLENFNYILPSSDIILSGNTRIVSKRKKHIEGYLFSAPTYDIDEDEIEERHYKLQFLSNFWLEIDCEIEKGKIPSECKEYIEHTSLE</sequence>
<feature type="non-terminal residue" evidence="1">
    <location>
        <position position="1"/>
    </location>
</feature>
<feature type="non-terminal residue" evidence="1">
    <location>
        <position position="293"/>
    </location>
</feature>
<dbReference type="AlphaFoldDB" id="X1BC66"/>
<reference evidence="1" key="1">
    <citation type="journal article" date="2014" name="Front. Microbiol.">
        <title>High frequency of phylogenetically diverse reductive dehalogenase-homologous genes in deep subseafloor sedimentary metagenomes.</title>
        <authorList>
            <person name="Kawai M."/>
            <person name="Futagami T."/>
            <person name="Toyoda A."/>
            <person name="Takaki Y."/>
            <person name="Nishi S."/>
            <person name="Hori S."/>
            <person name="Arai W."/>
            <person name="Tsubouchi T."/>
            <person name="Morono Y."/>
            <person name="Uchiyama I."/>
            <person name="Ito T."/>
            <person name="Fujiyama A."/>
            <person name="Inagaki F."/>
            <person name="Takami H."/>
        </authorList>
    </citation>
    <scope>NUCLEOTIDE SEQUENCE</scope>
    <source>
        <strain evidence="1">Expedition CK06-06</strain>
    </source>
</reference>
<organism evidence="1">
    <name type="scientific">marine sediment metagenome</name>
    <dbReference type="NCBI Taxonomy" id="412755"/>
    <lineage>
        <taxon>unclassified sequences</taxon>
        <taxon>metagenomes</taxon>
        <taxon>ecological metagenomes</taxon>
    </lineage>
</organism>
<comment type="caution">
    <text evidence="1">The sequence shown here is derived from an EMBL/GenBank/DDBJ whole genome shotgun (WGS) entry which is preliminary data.</text>
</comment>